<sequence length="132" mass="15304">MLMDWKEKYIYELCSKTIDSEKALSAINNFAAEMKNVLDRYSVKNSTVEVNENENTVKVYGSVIKWDITGEKFELSSNNGKSINISVHKNKYKIRYCEGSHTKKSGVYILNNSDAYNRYVDEAFEYLLMLDN</sequence>
<evidence type="ECO:0000313" key="1">
    <source>
        <dbReference type="EMBL" id="BAH06563.1"/>
    </source>
</evidence>
<dbReference type="Proteomes" id="UP000007969">
    <property type="component" value="Chromosome"/>
</dbReference>
<dbReference type="KEGG" id="ckr:CKR_1512"/>
<accession>B9E238</accession>
<evidence type="ECO:0000313" key="2">
    <source>
        <dbReference type="Proteomes" id="UP000007969"/>
    </source>
</evidence>
<name>B9E238_CLOK1</name>
<dbReference type="HOGENOM" id="CLU_1934377_0_0_9"/>
<gene>
    <name evidence="1" type="ordered locus">CKR_1512</name>
</gene>
<dbReference type="EMBL" id="AP009049">
    <property type="protein sequence ID" value="BAH06563.1"/>
    <property type="molecule type" value="Genomic_DNA"/>
</dbReference>
<organism evidence="1 2">
    <name type="scientific">Clostridium kluyveri (strain NBRC 12016)</name>
    <dbReference type="NCBI Taxonomy" id="583346"/>
    <lineage>
        <taxon>Bacteria</taxon>
        <taxon>Bacillati</taxon>
        <taxon>Bacillota</taxon>
        <taxon>Clostridia</taxon>
        <taxon>Eubacteriales</taxon>
        <taxon>Clostridiaceae</taxon>
        <taxon>Clostridium</taxon>
    </lineage>
</organism>
<reference evidence="2" key="1">
    <citation type="submission" date="2005-09" db="EMBL/GenBank/DDBJ databases">
        <title>Complete genome sequence of Clostridium kluyveri and comparative genomics of Clostridia species.</title>
        <authorList>
            <person name="Inui M."/>
            <person name="Nonaka H."/>
            <person name="Shinoda Y."/>
            <person name="Ikenaga Y."/>
            <person name="Abe M."/>
            <person name="Naito K."/>
            <person name="Vertes A.A."/>
            <person name="Yukawa H."/>
        </authorList>
    </citation>
    <scope>NUCLEOTIDE SEQUENCE [LARGE SCALE GENOMIC DNA]</scope>
    <source>
        <strain evidence="2">NBRC 12016</strain>
    </source>
</reference>
<protein>
    <submittedName>
        <fullName evidence="1">Uncharacterized protein</fullName>
    </submittedName>
</protein>
<proteinExistence type="predicted"/>
<dbReference type="AlphaFoldDB" id="B9E238"/>